<feature type="transmembrane region" description="Helical" evidence="1">
    <location>
        <begin position="362"/>
        <end position="380"/>
    </location>
</feature>
<reference evidence="2 3" key="1">
    <citation type="submission" date="2018-02" db="EMBL/GenBank/DDBJ databases">
        <title>Genomic analysis of the strain RR4-38 isolated from a seawater recirculating aquaculture system.</title>
        <authorList>
            <person name="Kim Y.-S."/>
            <person name="Jang Y.H."/>
            <person name="Kim K.-H."/>
        </authorList>
    </citation>
    <scope>NUCLEOTIDE SEQUENCE [LARGE SCALE GENOMIC DNA]</scope>
    <source>
        <strain evidence="2 3">RR4-38</strain>
    </source>
</reference>
<name>A0A2S0HYJ4_9FLAO</name>
<dbReference type="RefSeq" id="WP_105216504.1">
    <property type="nucleotide sequence ID" value="NZ_CP027062.1"/>
</dbReference>
<sequence>MDDKKPVPVKGRKAMKYRAAECRNCGHPLELTDRYCSYCSQLNTTKSLQLKDFFGEFLGSIITYDSRFRYTLKDLLFKPGVITRNYVNGQRLKYANPFRFFLSVSIIYFILQGLISTFSNNNSFFNEATINNGSSVKNNGGGNDFRFGDFGIDTTGFDATRKKNIKLLDSVLKKNNVDLKENNLDSIIEAEEINIDDAEVDSLLKKINKLPFIGRGNEAPSYTLIAEEVLDTMDGLERNVERFMLYRDFYKTTKIINPVVALDSMNHRNNSYNRWAYSKNESIERIEKNPGEFVQYLLEKTPFFLFFFTPVYAFFFWLIYSKKKYTYMEHMIFIFHIFSFVFLAAIICLIPDSIILNGNDNLVFSIVLSLVGPFYFYKALRNFYQQNRLITIIKFIFLNWIFWIGATIAALLFFAVTAAMY</sequence>
<evidence type="ECO:0000313" key="2">
    <source>
        <dbReference type="EMBL" id="AVI51263.1"/>
    </source>
</evidence>
<evidence type="ECO:0000256" key="1">
    <source>
        <dbReference type="SAM" id="Phobius"/>
    </source>
</evidence>
<evidence type="ECO:0000313" key="3">
    <source>
        <dbReference type="Proteomes" id="UP000238442"/>
    </source>
</evidence>
<keyword evidence="3" id="KW-1185">Reference proteome</keyword>
<dbReference type="KEGG" id="aue:C5O00_08785"/>
<dbReference type="Proteomes" id="UP000238442">
    <property type="component" value="Chromosome"/>
</dbReference>
<keyword evidence="1" id="KW-0812">Transmembrane</keyword>
<feature type="transmembrane region" description="Helical" evidence="1">
    <location>
        <begin position="332"/>
        <end position="356"/>
    </location>
</feature>
<dbReference type="InterPro" id="IPR022134">
    <property type="entry name" value="DUF3667"/>
</dbReference>
<protein>
    <recommendedName>
        <fullName evidence="4">DUF3667 domain-containing protein</fullName>
    </recommendedName>
</protein>
<keyword evidence="1" id="KW-1133">Transmembrane helix</keyword>
<dbReference type="AlphaFoldDB" id="A0A2S0HYJ4"/>
<organism evidence="2 3">
    <name type="scientific">Pukyongia salina</name>
    <dbReference type="NCBI Taxonomy" id="2094025"/>
    <lineage>
        <taxon>Bacteria</taxon>
        <taxon>Pseudomonadati</taxon>
        <taxon>Bacteroidota</taxon>
        <taxon>Flavobacteriia</taxon>
        <taxon>Flavobacteriales</taxon>
        <taxon>Flavobacteriaceae</taxon>
        <taxon>Pukyongia</taxon>
    </lineage>
</organism>
<accession>A0A2S0HYJ4</accession>
<dbReference type="EMBL" id="CP027062">
    <property type="protein sequence ID" value="AVI51263.1"/>
    <property type="molecule type" value="Genomic_DNA"/>
</dbReference>
<dbReference type="Pfam" id="PF12412">
    <property type="entry name" value="DUF3667"/>
    <property type="match status" value="1"/>
</dbReference>
<evidence type="ECO:0008006" key="4">
    <source>
        <dbReference type="Google" id="ProtNLM"/>
    </source>
</evidence>
<proteinExistence type="predicted"/>
<dbReference type="OrthoDB" id="675873at2"/>
<keyword evidence="1" id="KW-0472">Membrane</keyword>
<feature type="transmembrane region" description="Helical" evidence="1">
    <location>
        <begin position="100"/>
        <end position="118"/>
    </location>
</feature>
<feature type="transmembrane region" description="Helical" evidence="1">
    <location>
        <begin position="392"/>
        <end position="416"/>
    </location>
</feature>
<gene>
    <name evidence="2" type="ORF">C5O00_08785</name>
</gene>
<feature type="transmembrane region" description="Helical" evidence="1">
    <location>
        <begin position="303"/>
        <end position="320"/>
    </location>
</feature>